<protein>
    <submittedName>
        <fullName evidence="2">Uncharacterized protein</fullName>
    </submittedName>
</protein>
<proteinExistence type="predicted"/>
<reference evidence="2 3" key="1">
    <citation type="submission" date="2019-09" db="EMBL/GenBank/DDBJ databases">
        <title>The hologenome of the rock-dwelling lichen Lasallia pustulata.</title>
        <authorList>
            <person name="Greshake Tzovaras B."/>
            <person name="Segers F."/>
            <person name="Bicker A."/>
            <person name="Dal Grande F."/>
            <person name="Otte J."/>
            <person name="Hankeln T."/>
            <person name="Schmitt I."/>
            <person name="Ebersberger I."/>
        </authorList>
    </citation>
    <scope>NUCLEOTIDE SEQUENCE [LARGE SCALE GENOMIC DNA]</scope>
    <source>
        <strain evidence="2">A1-1</strain>
    </source>
</reference>
<organism evidence="2 3">
    <name type="scientific">Lasallia pustulata</name>
    <dbReference type="NCBI Taxonomy" id="136370"/>
    <lineage>
        <taxon>Eukaryota</taxon>
        <taxon>Fungi</taxon>
        <taxon>Dikarya</taxon>
        <taxon>Ascomycota</taxon>
        <taxon>Pezizomycotina</taxon>
        <taxon>Lecanoromycetes</taxon>
        <taxon>OSLEUM clade</taxon>
        <taxon>Umbilicariomycetidae</taxon>
        <taxon>Umbilicariales</taxon>
        <taxon>Umbilicariaceae</taxon>
        <taxon>Lasallia</taxon>
    </lineage>
</organism>
<feature type="region of interest" description="Disordered" evidence="1">
    <location>
        <begin position="139"/>
        <end position="168"/>
    </location>
</feature>
<dbReference type="EMBL" id="VXIT01000012">
    <property type="protein sequence ID" value="KAA6408828.1"/>
    <property type="molecule type" value="Genomic_DNA"/>
</dbReference>
<evidence type="ECO:0000256" key="1">
    <source>
        <dbReference type="SAM" id="MobiDB-lite"/>
    </source>
</evidence>
<gene>
    <name evidence="2" type="ORF">FRX48_07172</name>
</gene>
<accession>A0A5M8PIM0</accession>
<feature type="compositionally biased region" description="Acidic residues" evidence="1">
    <location>
        <begin position="44"/>
        <end position="99"/>
    </location>
</feature>
<name>A0A5M8PIM0_9LECA</name>
<sequence>MAGKENRTQLGNGFGLNAVDEEIYAFRKVAGQKPPKGRPLKYDSDDEDSEDDDHNEEDEEEDMEEEEHEEKEEEQVEAESEASEESEESEAEGNNAEDAEPVRGLKVPSNQVRAFGAQKAMAKLQISPREKMVKVKEIPKSKKVSKLKMKGTRKVIKAGSERTNPSRG</sequence>
<feature type="region of interest" description="Disordered" evidence="1">
    <location>
        <begin position="28"/>
        <end position="110"/>
    </location>
</feature>
<feature type="compositionally biased region" description="Basic residues" evidence="1">
    <location>
        <begin position="141"/>
        <end position="156"/>
    </location>
</feature>
<evidence type="ECO:0000313" key="3">
    <source>
        <dbReference type="Proteomes" id="UP000324767"/>
    </source>
</evidence>
<dbReference type="AlphaFoldDB" id="A0A5M8PIM0"/>
<comment type="caution">
    <text evidence="2">The sequence shown here is derived from an EMBL/GenBank/DDBJ whole genome shotgun (WGS) entry which is preliminary data.</text>
</comment>
<dbReference type="Proteomes" id="UP000324767">
    <property type="component" value="Unassembled WGS sequence"/>
</dbReference>
<evidence type="ECO:0000313" key="2">
    <source>
        <dbReference type="EMBL" id="KAA6408828.1"/>
    </source>
</evidence>